<feature type="transmembrane region" description="Helical" evidence="19">
    <location>
        <begin position="38"/>
        <end position="55"/>
    </location>
</feature>
<keyword evidence="11 19" id="KW-0460">Magnesium</keyword>
<evidence type="ECO:0000256" key="13">
    <source>
        <dbReference type="ARBA" id="ARBA00023136"/>
    </source>
</evidence>
<evidence type="ECO:0000256" key="1">
    <source>
        <dbReference type="ARBA" id="ARBA00001946"/>
    </source>
</evidence>
<evidence type="ECO:0000256" key="8">
    <source>
        <dbReference type="ARBA" id="ARBA00022573"/>
    </source>
</evidence>
<dbReference type="PANTHER" id="PTHR34148:SF1">
    <property type="entry name" value="ADENOSYLCOBINAMIDE-GDP RIBAZOLETRANSFERASE"/>
    <property type="match status" value="1"/>
</dbReference>
<feature type="transmembrane region" description="Helical" evidence="19">
    <location>
        <begin position="182"/>
        <end position="211"/>
    </location>
</feature>
<dbReference type="EMBL" id="PNIQ01000292">
    <property type="protein sequence ID" value="PMP84017.1"/>
    <property type="molecule type" value="Genomic_DNA"/>
</dbReference>
<comment type="similarity">
    <text evidence="4 19">Belongs to the CobS family.</text>
</comment>
<evidence type="ECO:0000313" key="21">
    <source>
        <dbReference type="Proteomes" id="UP000243376"/>
    </source>
</evidence>
<keyword evidence="8 19" id="KW-0169">Cobalamin biosynthesis</keyword>
<comment type="function">
    <text evidence="14 19">Joins adenosylcobinamide-GDP and alpha-ribazole to generate adenosylcobalamin (Ado-cobalamin). Also synthesizes adenosylcobalamin 5'-phosphate from adenosylcobinamide-GDP and alpha-ribazole 5'-phosphate.</text>
</comment>
<dbReference type="Proteomes" id="UP000243376">
    <property type="component" value="Unassembled WGS sequence"/>
</dbReference>
<evidence type="ECO:0000256" key="5">
    <source>
        <dbReference type="ARBA" id="ARBA00013200"/>
    </source>
</evidence>
<feature type="transmembrane region" description="Helical" evidence="19">
    <location>
        <begin position="67"/>
        <end position="93"/>
    </location>
</feature>
<evidence type="ECO:0000256" key="19">
    <source>
        <dbReference type="HAMAP-Rule" id="MF_00719"/>
    </source>
</evidence>
<evidence type="ECO:0000256" key="7">
    <source>
        <dbReference type="ARBA" id="ARBA00022475"/>
    </source>
</evidence>
<evidence type="ECO:0000256" key="14">
    <source>
        <dbReference type="ARBA" id="ARBA00025228"/>
    </source>
</evidence>
<dbReference type="InterPro" id="IPR003805">
    <property type="entry name" value="CobS"/>
</dbReference>
<dbReference type="EC" id="2.7.8.26" evidence="5 19"/>
<evidence type="ECO:0000256" key="4">
    <source>
        <dbReference type="ARBA" id="ARBA00010561"/>
    </source>
</evidence>
<gene>
    <name evidence="19 20" type="primary">cobS</name>
    <name evidence="20" type="ORF">C0184_04405</name>
</gene>
<reference evidence="20 21" key="1">
    <citation type="submission" date="2018-01" db="EMBL/GenBank/DDBJ databases">
        <title>Metagenomic assembled genomes from two thermal pools in the Uzon Caldera, Kamchatka, Russia.</title>
        <authorList>
            <person name="Wilkins L."/>
            <person name="Ettinger C."/>
        </authorList>
    </citation>
    <scope>NUCLEOTIDE SEQUENCE [LARGE SCALE GENOMIC DNA]</scope>
    <source>
        <strain evidence="20">ZAV-02</strain>
    </source>
</reference>
<evidence type="ECO:0000256" key="18">
    <source>
        <dbReference type="ARBA" id="ARBA00049504"/>
    </source>
</evidence>
<protein>
    <recommendedName>
        <fullName evidence="6 19">Adenosylcobinamide-GDP ribazoletransferase</fullName>
        <ecNumber evidence="5 19">2.7.8.26</ecNumber>
    </recommendedName>
    <alternativeName>
        <fullName evidence="16 19">Cobalamin synthase</fullName>
    </alternativeName>
    <alternativeName>
        <fullName evidence="15 19">Cobalamin-5'-phosphate synthase</fullName>
    </alternativeName>
</protein>
<accession>A0A2J6X9D4</accession>
<keyword evidence="7 19" id="KW-1003">Cell membrane</keyword>
<evidence type="ECO:0000256" key="2">
    <source>
        <dbReference type="ARBA" id="ARBA00004651"/>
    </source>
</evidence>
<keyword evidence="10 19" id="KW-0812">Transmembrane</keyword>
<keyword evidence="13 19" id="KW-0472">Membrane</keyword>
<dbReference type="UniPathway" id="UPA00148">
    <property type="reaction ID" value="UER00238"/>
</dbReference>
<keyword evidence="9 19" id="KW-0808">Transferase</keyword>
<comment type="catalytic activity">
    <reaction evidence="18 19">
        <text>alpha-ribazole 5'-phosphate + adenosylcob(III)inamide-GDP = adenosylcob(III)alamin 5'-phosphate + GMP + H(+)</text>
        <dbReference type="Rhea" id="RHEA:23560"/>
        <dbReference type="ChEBI" id="CHEBI:15378"/>
        <dbReference type="ChEBI" id="CHEBI:57918"/>
        <dbReference type="ChEBI" id="CHEBI:58115"/>
        <dbReference type="ChEBI" id="CHEBI:60487"/>
        <dbReference type="ChEBI" id="CHEBI:60493"/>
        <dbReference type="EC" id="2.7.8.26"/>
    </reaction>
</comment>
<evidence type="ECO:0000256" key="10">
    <source>
        <dbReference type="ARBA" id="ARBA00022692"/>
    </source>
</evidence>
<dbReference type="Pfam" id="PF02654">
    <property type="entry name" value="CobS"/>
    <property type="match status" value="1"/>
</dbReference>
<evidence type="ECO:0000313" key="20">
    <source>
        <dbReference type="EMBL" id="PMP84017.1"/>
    </source>
</evidence>
<dbReference type="GO" id="GO:0008818">
    <property type="term" value="F:cobalamin 5'-phosphate synthase activity"/>
    <property type="evidence" value="ECO:0007669"/>
    <property type="project" value="UniProtKB-UniRule"/>
</dbReference>
<sequence>MNEMPVRSVNGFIEAIRFLTIIPLPGIPPMNEQSVVRAIPWFPIVGLVIGGALVATDRIVRPLWGDLTAAVMVMAIWGIITGGLHLDGLSDTFDAVMSWRSRERKLEIMKDSRIGAMGALALIVLIMFKVALITEATNVWPALLLAPMLGRWADCYGIYRFPAAREGGLGRTFNAQVRQQDLWLSSAMMLGAAWLVAGITGIVAAVFVLGVAHLLASWWVRDLGGLTGDTYGALCEIGEVVALAVLTANLS</sequence>
<evidence type="ECO:0000256" key="17">
    <source>
        <dbReference type="ARBA" id="ARBA00048623"/>
    </source>
</evidence>
<keyword evidence="12 19" id="KW-1133">Transmembrane helix</keyword>
<evidence type="ECO:0000256" key="6">
    <source>
        <dbReference type="ARBA" id="ARBA00015850"/>
    </source>
</evidence>
<evidence type="ECO:0000256" key="9">
    <source>
        <dbReference type="ARBA" id="ARBA00022679"/>
    </source>
</evidence>
<dbReference type="GO" id="GO:0009236">
    <property type="term" value="P:cobalamin biosynthetic process"/>
    <property type="evidence" value="ECO:0007669"/>
    <property type="project" value="UniProtKB-UniRule"/>
</dbReference>
<dbReference type="AlphaFoldDB" id="A0A2J6X9D4"/>
<evidence type="ECO:0000256" key="12">
    <source>
        <dbReference type="ARBA" id="ARBA00022989"/>
    </source>
</evidence>
<name>A0A2J6X9D4_9CHLR</name>
<evidence type="ECO:0000256" key="16">
    <source>
        <dbReference type="ARBA" id="ARBA00032853"/>
    </source>
</evidence>
<dbReference type="GO" id="GO:0051073">
    <property type="term" value="F:adenosylcobinamide-GDP ribazoletransferase activity"/>
    <property type="evidence" value="ECO:0007669"/>
    <property type="project" value="UniProtKB-UniRule"/>
</dbReference>
<evidence type="ECO:0000256" key="15">
    <source>
        <dbReference type="ARBA" id="ARBA00032605"/>
    </source>
</evidence>
<comment type="catalytic activity">
    <reaction evidence="17 19">
        <text>alpha-ribazole + adenosylcob(III)inamide-GDP = adenosylcob(III)alamin + GMP + H(+)</text>
        <dbReference type="Rhea" id="RHEA:16049"/>
        <dbReference type="ChEBI" id="CHEBI:10329"/>
        <dbReference type="ChEBI" id="CHEBI:15378"/>
        <dbReference type="ChEBI" id="CHEBI:18408"/>
        <dbReference type="ChEBI" id="CHEBI:58115"/>
        <dbReference type="ChEBI" id="CHEBI:60487"/>
        <dbReference type="EC" id="2.7.8.26"/>
    </reaction>
</comment>
<dbReference type="NCBIfam" id="TIGR00317">
    <property type="entry name" value="cobS"/>
    <property type="match status" value="1"/>
</dbReference>
<comment type="subcellular location">
    <subcellularLocation>
        <location evidence="2 19">Cell membrane</location>
        <topology evidence="2 19">Multi-pass membrane protein</topology>
    </subcellularLocation>
</comment>
<comment type="cofactor">
    <cofactor evidence="1 19">
        <name>Mg(2+)</name>
        <dbReference type="ChEBI" id="CHEBI:18420"/>
    </cofactor>
</comment>
<comment type="caution">
    <text evidence="20">The sequence shown here is derived from an EMBL/GenBank/DDBJ whole genome shotgun (WGS) entry which is preliminary data.</text>
</comment>
<dbReference type="GO" id="GO:0005886">
    <property type="term" value="C:plasma membrane"/>
    <property type="evidence" value="ECO:0007669"/>
    <property type="project" value="UniProtKB-SubCell"/>
</dbReference>
<comment type="pathway">
    <text evidence="3 19">Cofactor biosynthesis; adenosylcobalamin biosynthesis; adenosylcobalamin from cob(II)yrinate a,c-diamide: step 7/7.</text>
</comment>
<evidence type="ECO:0000256" key="11">
    <source>
        <dbReference type="ARBA" id="ARBA00022842"/>
    </source>
</evidence>
<evidence type="ECO:0000256" key="3">
    <source>
        <dbReference type="ARBA" id="ARBA00004663"/>
    </source>
</evidence>
<proteinExistence type="inferred from homology"/>
<feature type="transmembrane region" description="Helical" evidence="19">
    <location>
        <begin position="114"/>
        <end position="133"/>
    </location>
</feature>
<dbReference type="PANTHER" id="PTHR34148">
    <property type="entry name" value="ADENOSYLCOBINAMIDE-GDP RIBAZOLETRANSFERASE"/>
    <property type="match status" value="1"/>
</dbReference>
<dbReference type="HAMAP" id="MF_00719">
    <property type="entry name" value="CobS"/>
    <property type="match status" value="1"/>
</dbReference>
<organism evidence="20 21">
    <name type="scientific">Chloroflexus aggregans</name>
    <dbReference type="NCBI Taxonomy" id="152260"/>
    <lineage>
        <taxon>Bacteria</taxon>
        <taxon>Bacillati</taxon>
        <taxon>Chloroflexota</taxon>
        <taxon>Chloroflexia</taxon>
        <taxon>Chloroflexales</taxon>
        <taxon>Chloroflexineae</taxon>
        <taxon>Chloroflexaceae</taxon>
        <taxon>Chloroflexus</taxon>
    </lineage>
</organism>